<dbReference type="GO" id="GO:0003723">
    <property type="term" value="F:RNA binding"/>
    <property type="evidence" value="ECO:0007669"/>
    <property type="project" value="UniProtKB-UniRule"/>
</dbReference>
<comment type="similarity">
    <text evidence="5">Belongs to the class I-like SAM-binding methyltransferase superfamily. RsmB/NOP family.</text>
</comment>
<dbReference type="Gene3D" id="1.10.940.10">
    <property type="entry name" value="NusB-like"/>
    <property type="match status" value="1"/>
</dbReference>
<reference evidence="7" key="1">
    <citation type="submission" date="2021-08" db="EMBL/GenBank/DDBJ databases">
        <title>Genome of a novel bacterium of the phylum Verrucomicrobia, Oleiharenicola sp. KSB-15.</title>
        <authorList>
            <person name="Chung J.-H."/>
            <person name="Ahn J.-H."/>
            <person name="Yoon Y."/>
            <person name="Kim D.-Y."/>
            <person name="An S.-H."/>
            <person name="Park I."/>
            <person name="Yeon J."/>
        </authorList>
    </citation>
    <scope>NUCLEOTIDE SEQUENCE</scope>
    <source>
        <strain evidence="7">KSB-15</strain>
    </source>
</reference>
<dbReference type="PRINTS" id="PR02008">
    <property type="entry name" value="RCMTFAMILY"/>
</dbReference>
<evidence type="ECO:0000256" key="3">
    <source>
        <dbReference type="ARBA" id="ARBA00022691"/>
    </source>
</evidence>
<dbReference type="EMBL" id="CP080507">
    <property type="protein sequence ID" value="QYM79929.1"/>
    <property type="molecule type" value="Genomic_DNA"/>
</dbReference>
<feature type="binding site" evidence="5">
    <location>
        <position position="337"/>
    </location>
    <ligand>
        <name>S-adenosyl-L-methionine</name>
        <dbReference type="ChEBI" id="CHEBI:59789"/>
    </ligand>
</feature>
<evidence type="ECO:0000256" key="5">
    <source>
        <dbReference type="PROSITE-ProRule" id="PRU01023"/>
    </source>
</evidence>
<dbReference type="KEGG" id="ole:K0B96_04740"/>
<feature type="binding site" evidence="5">
    <location>
        <position position="313"/>
    </location>
    <ligand>
        <name>S-adenosyl-L-methionine</name>
        <dbReference type="ChEBI" id="CHEBI:59789"/>
    </ligand>
</feature>
<dbReference type="AlphaFoldDB" id="A0A8F9XMD4"/>
<keyword evidence="3 5" id="KW-0949">S-adenosyl-L-methionine</keyword>
<sequence length="439" mass="47713">MSSPSNLSSTSAWSAAAQLVARWLERRERVDALLENLPPKLGAAERTRAHGLVLGVVRHHARLDAATRAWLAHPARPITQAALLLAGFELIESSGEMPDGLAAKIVHHAVEQTKHLASPAEARLVNAIVRKLATSLPAQPVPGRLADAAALAEYFSHPVWLVQRWLAQFGAEATRRLLEWNQSPAPVYARWRAGATAAGEAAVAVPDFLRPTQWAGFYEVPPGHWREVERLLAAGQVYLQDPSTRLAVELLAPQPGEMVVDLCAAPGGKSVLIADTMGAGRLVAFDLPGVRLDRLKENLARTRGVEVALVQGDVLKDAGKLLIEHNLPSNYPAVLLDAPCSNTGVMRHRVDVKWRLQAGDFARHAEQQRKMLVAAGRLVLPGGRLIYSTCSIDPEENEQVVAAFVAQTRGLFSRETEAMAWPWESAHDGAAVFRLRRAG</sequence>
<dbReference type="SUPFAM" id="SSF53335">
    <property type="entry name" value="S-adenosyl-L-methionine-dependent methyltransferases"/>
    <property type="match status" value="1"/>
</dbReference>
<dbReference type="Pfam" id="PF01189">
    <property type="entry name" value="Methyltr_RsmB-F"/>
    <property type="match status" value="1"/>
</dbReference>
<feature type="domain" description="SAM-dependent MTase RsmB/NOP-type" evidence="6">
    <location>
        <begin position="163"/>
        <end position="439"/>
    </location>
</feature>
<dbReference type="InterPro" id="IPR006027">
    <property type="entry name" value="NusB_RsmB_TIM44"/>
</dbReference>
<evidence type="ECO:0000256" key="4">
    <source>
        <dbReference type="ARBA" id="ARBA00022884"/>
    </source>
</evidence>
<dbReference type="GO" id="GO:0006355">
    <property type="term" value="P:regulation of DNA-templated transcription"/>
    <property type="evidence" value="ECO:0007669"/>
    <property type="project" value="InterPro"/>
</dbReference>
<proteinExistence type="inferred from homology"/>
<keyword evidence="8" id="KW-1185">Reference proteome</keyword>
<evidence type="ECO:0000313" key="8">
    <source>
        <dbReference type="Proteomes" id="UP000825051"/>
    </source>
</evidence>
<gene>
    <name evidence="7" type="ORF">K0B96_04740</name>
</gene>
<evidence type="ECO:0000256" key="2">
    <source>
        <dbReference type="ARBA" id="ARBA00022679"/>
    </source>
</evidence>
<dbReference type="Gene3D" id="3.30.70.1170">
    <property type="entry name" value="Sun protein, domain 3"/>
    <property type="match status" value="1"/>
</dbReference>
<dbReference type="Pfam" id="PF01029">
    <property type="entry name" value="NusB"/>
    <property type="match status" value="1"/>
</dbReference>
<dbReference type="RefSeq" id="WP_220164394.1">
    <property type="nucleotide sequence ID" value="NZ_CP080507.1"/>
</dbReference>
<dbReference type="InterPro" id="IPR029063">
    <property type="entry name" value="SAM-dependent_MTases_sf"/>
</dbReference>
<dbReference type="CDD" id="cd02440">
    <property type="entry name" value="AdoMet_MTases"/>
    <property type="match status" value="1"/>
</dbReference>
<dbReference type="InterPro" id="IPR023267">
    <property type="entry name" value="RCMT"/>
</dbReference>
<dbReference type="PANTHER" id="PTHR22807">
    <property type="entry name" value="NOP2 YEAST -RELATED NOL1/NOP2/FMU SUN DOMAIN-CONTAINING"/>
    <property type="match status" value="1"/>
</dbReference>
<feature type="active site" description="Nucleophile" evidence="5">
    <location>
        <position position="390"/>
    </location>
</feature>
<accession>A0A8F9XMD4</accession>
<evidence type="ECO:0000313" key="7">
    <source>
        <dbReference type="EMBL" id="QYM79929.1"/>
    </source>
</evidence>
<evidence type="ECO:0000259" key="6">
    <source>
        <dbReference type="PROSITE" id="PS51686"/>
    </source>
</evidence>
<dbReference type="Gene3D" id="3.40.50.150">
    <property type="entry name" value="Vaccinia Virus protein VP39"/>
    <property type="match status" value="1"/>
</dbReference>
<keyword evidence="2 5" id="KW-0808">Transferase</keyword>
<feature type="binding site" evidence="5">
    <location>
        <position position="286"/>
    </location>
    <ligand>
        <name>S-adenosyl-L-methionine</name>
        <dbReference type="ChEBI" id="CHEBI:59789"/>
    </ligand>
</feature>
<dbReference type="InterPro" id="IPR001678">
    <property type="entry name" value="MeTrfase_RsmB-F_NOP2_dom"/>
</dbReference>
<dbReference type="Proteomes" id="UP000825051">
    <property type="component" value="Chromosome"/>
</dbReference>
<dbReference type="InterPro" id="IPR049560">
    <property type="entry name" value="MeTrfase_RsmB-F_NOP2_cat"/>
</dbReference>
<protein>
    <submittedName>
        <fullName evidence="7">RNA methyltransferase</fullName>
    </submittedName>
</protein>
<dbReference type="GO" id="GO:0008173">
    <property type="term" value="F:RNA methyltransferase activity"/>
    <property type="evidence" value="ECO:0007669"/>
    <property type="project" value="InterPro"/>
</dbReference>
<feature type="binding site" evidence="5">
    <location>
        <begin position="263"/>
        <end position="269"/>
    </location>
    <ligand>
        <name>S-adenosyl-L-methionine</name>
        <dbReference type="ChEBI" id="CHEBI:59789"/>
    </ligand>
</feature>
<organism evidence="7 8">
    <name type="scientific">Horticoccus luteus</name>
    <dbReference type="NCBI Taxonomy" id="2862869"/>
    <lineage>
        <taxon>Bacteria</taxon>
        <taxon>Pseudomonadati</taxon>
        <taxon>Verrucomicrobiota</taxon>
        <taxon>Opitutia</taxon>
        <taxon>Opitutales</taxon>
        <taxon>Opitutaceae</taxon>
        <taxon>Horticoccus</taxon>
    </lineage>
</organism>
<keyword evidence="1 5" id="KW-0489">Methyltransferase</keyword>
<dbReference type="InterPro" id="IPR035926">
    <property type="entry name" value="NusB-like_sf"/>
</dbReference>
<name>A0A8F9XMD4_9BACT</name>
<keyword evidence="4 5" id="KW-0694">RNA-binding</keyword>
<evidence type="ECO:0000256" key="1">
    <source>
        <dbReference type="ARBA" id="ARBA00022603"/>
    </source>
</evidence>
<dbReference type="SUPFAM" id="SSF48013">
    <property type="entry name" value="NusB-like"/>
    <property type="match status" value="1"/>
</dbReference>
<dbReference type="PROSITE" id="PS51686">
    <property type="entry name" value="SAM_MT_RSMB_NOP"/>
    <property type="match status" value="1"/>
</dbReference>
<dbReference type="PANTHER" id="PTHR22807:SF53">
    <property type="entry name" value="RIBOSOMAL RNA SMALL SUBUNIT METHYLTRANSFERASE B-RELATED"/>
    <property type="match status" value="1"/>
</dbReference>
<dbReference type="GO" id="GO:0001510">
    <property type="term" value="P:RNA methylation"/>
    <property type="evidence" value="ECO:0007669"/>
    <property type="project" value="InterPro"/>
</dbReference>